<keyword evidence="2" id="KW-1185">Reference proteome</keyword>
<dbReference type="Proteomes" id="UP000001072">
    <property type="component" value="Unassembled WGS sequence"/>
</dbReference>
<reference evidence="2" key="1">
    <citation type="journal article" date="2011" name="Proc. Natl. Acad. Sci. U.S.A.">
        <title>Obligate biotrophy features unraveled by the genomic analysis of rust fungi.</title>
        <authorList>
            <person name="Duplessis S."/>
            <person name="Cuomo C.A."/>
            <person name="Lin Y.-C."/>
            <person name="Aerts A."/>
            <person name="Tisserant E."/>
            <person name="Veneault-Fourrey C."/>
            <person name="Joly D.L."/>
            <person name="Hacquard S."/>
            <person name="Amselem J."/>
            <person name="Cantarel B.L."/>
            <person name="Chiu R."/>
            <person name="Coutinho P.M."/>
            <person name="Feau N."/>
            <person name="Field M."/>
            <person name="Frey P."/>
            <person name="Gelhaye E."/>
            <person name="Goldberg J."/>
            <person name="Grabherr M.G."/>
            <person name="Kodira C.D."/>
            <person name="Kohler A."/>
            <person name="Kuees U."/>
            <person name="Lindquist E.A."/>
            <person name="Lucas S.M."/>
            <person name="Mago R."/>
            <person name="Mauceli E."/>
            <person name="Morin E."/>
            <person name="Murat C."/>
            <person name="Pangilinan J.L."/>
            <person name="Park R."/>
            <person name="Pearson M."/>
            <person name="Quesneville H."/>
            <person name="Rouhier N."/>
            <person name="Sakthikumar S."/>
            <person name="Salamov A.A."/>
            <person name="Schmutz J."/>
            <person name="Selles B."/>
            <person name="Shapiro H."/>
            <person name="Tanguay P."/>
            <person name="Tuskan G.A."/>
            <person name="Henrissat B."/>
            <person name="Van de Peer Y."/>
            <person name="Rouze P."/>
            <person name="Ellis J.G."/>
            <person name="Dodds P.N."/>
            <person name="Schein J.E."/>
            <person name="Zhong S."/>
            <person name="Hamelin R.C."/>
            <person name="Grigoriev I.V."/>
            <person name="Szabo L.J."/>
            <person name="Martin F."/>
        </authorList>
    </citation>
    <scope>NUCLEOTIDE SEQUENCE [LARGE SCALE GENOMIC DNA]</scope>
    <source>
        <strain evidence="2">98AG31 / pathotype 3-4-7</strain>
    </source>
</reference>
<evidence type="ECO:0000313" key="2">
    <source>
        <dbReference type="Proteomes" id="UP000001072"/>
    </source>
</evidence>
<dbReference type="RefSeq" id="XP_007408153.1">
    <property type="nucleotide sequence ID" value="XM_007408091.1"/>
</dbReference>
<proteinExistence type="predicted"/>
<evidence type="ECO:0000313" key="1">
    <source>
        <dbReference type="EMBL" id="EGG08567.1"/>
    </source>
</evidence>
<dbReference type="InParanoid" id="F4RGN8"/>
<dbReference type="EMBL" id="GL883100">
    <property type="protein sequence ID" value="EGG08567.1"/>
    <property type="molecule type" value="Genomic_DNA"/>
</dbReference>
<name>F4RGN8_MELLP</name>
<gene>
    <name evidence="1" type="ORF">MELLADRAFT_105017</name>
</gene>
<sequence>MASIIKEVLSHPAQQHSNASDASSGSALKDPISHYYFKFREITDLNGLIEKHLVEAGVDHHSLFVQDYLACQYLMKHELGPGDINLSISLVLPLQELCEQQDLQHWTQANLAIWQSKKQAEAYQHFYFLKSSTTGTEVGAS</sequence>
<dbReference type="KEGG" id="mlr:MELLADRAFT_105017"/>
<dbReference type="AlphaFoldDB" id="F4RGN8"/>
<dbReference type="VEuPathDB" id="FungiDB:MELLADRAFT_105017"/>
<organism evidence="2">
    <name type="scientific">Melampsora larici-populina (strain 98AG31 / pathotype 3-4-7)</name>
    <name type="common">Poplar leaf rust fungus</name>
    <dbReference type="NCBI Taxonomy" id="747676"/>
    <lineage>
        <taxon>Eukaryota</taxon>
        <taxon>Fungi</taxon>
        <taxon>Dikarya</taxon>
        <taxon>Basidiomycota</taxon>
        <taxon>Pucciniomycotina</taxon>
        <taxon>Pucciniomycetes</taxon>
        <taxon>Pucciniales</taxon>
        <taxon>Melampsoraceae</taxon>
        <taxon>Melampsora</taxon>
    </lineage>
</organism>
<dbReference type="GeneID" id="18922468"/>
<dbReference type="HOGENOM" id="CLU_1825710_0_0_1"/>
<protein>
    <submittedName>
        <fullName evidence="1">Uncharacterized protein</fullName>
    </submittedName>
</protein>
<accession>F4RGN8</accession>